<dbReference type="InterPro" id="IPR041698">
    <property type="entry name" value="Methyltransf_25"/>
</dbReference>
<feature type="transmembrane region" description="Helical" evidence="4">
    <location>
        <begin position="26"/>
        <end position="42"/>
    </location>
</feature>
<dbReference type="EMBL" id="CP025682">
    <property type="protein sequence ID" value="AUN96316.1"/>
    <property type="molecule type" value="Genomic_DNA"/>
</dbReference>
<dbReference type="GO" id="GO:0032259">
    <property type="term" value="P:methylation"/>
    <property type="evidence" value="ECO:0007669"/>
    <property type="project" value="UniProtKB-KW"/>
</dbReference>
<feature type="transmembrane region" description="Helical" evidence="4">
    <location>
        <begin position="72"/>
        <end position="88"/>
    </location>
</feature>
<feature type="transmembrane region" description="Helical" evidence="4">
    <location>
        <begin position="49"/>
        <end position="66"/>
    </location>
</feature>
<keyword evidence="1 6" id="KW-0489">Methyltransferase</keyword>
<gene>
    <name evidence="6" type="ORF">C0099_02895</name>
</gene>
<evidence type="ECO:0000256" key="2">
    <source>
        <dbReference type="ARBA" id="ARBA00022679"/>
    </source>
</evidence>
<keyword evidence="3" id="KW-0949">S-adenosyl-L-methionine</keyword>
<dbReference type="PANTHER" id="PTHR13610">
    <property type="entry name" value="METHYLTRANSFERASE DOMAIN-CONTAINING PROTEIN"/>
    <property type="match status" value="1"/>
</dbReference>
<evidence type="ECO:0000256" key="4">
    <source>
        <dbReference type="SAM" id="Phobius"/>
    </source>
</evidence>
<keyword evidence="4" id="KW-0472">Membrane</keyword>
<organism evidence="6 7">
    <name type="scientific">Pseudazoarcus pumilus</name>
    <dbReference type="NCBI Taxonomy" id="2067960"/>
    <lineage>
        <taxon>Bacteria</taxon>
        <taxon>Pseudomonadati</taxon>
        <taxon>Pseudomonadota</taxon>
        <taxon>Betaproteobacteria</taxon>
        <taxon>Rhodocyclales</taxon>
        <taxon>Zoogloeaceae</taxon>
        <taxon>Pseudazoarcus</taxon>
    </lineage>
</organism>
<accession>A0A2I6SAN3</accession>
<name>A0A2I6SAN3_9RHOO</name>
<reference evidence="6 7" key="1">
    <citation type="submission" date="2018-01" db="EMBL/GenBank/DDBJ databases">
        <authorList>
            <person name="Fu G.-Y."/>
        </authorList>
    </citation>
    <scope>NUCLEOTIDE SEQUENCE [LARGE SCALE GENOMIC DNA]</scope>
    <source>
        <strain evidence="6 7">SY39</strain>
    </source>
</reference>
<feature type="domain" description="Methyltransferase" evidence="5">
    <location>
        <begin position="119"/>
        <end position="204"/>
    </location>
</feature>
<keyword evidence="4" id="KW-1133">Transmembrane helix</keyword>
<evidence type="ECO:0000313" key="6">
    <source>
        <dbReference type="EMBL" id="AUN96316.1"/>
    </source>
</evidence>
<evidence type="ECO:0000256" key="1">
    <source>
        <dbReference type="ARBA" id="ARBA00022603"/>
    </source>
</evidence>
<keyword evidence="2 6" id="KW-0808">Transferase</keyword>
<evidence type="ECO:0000313" key="7">
    <source>
        <dbReference type="Proteomes" id="UP000242205"/>
    </source>
</evidence>
<keyword evidence="4" id="KW-0812">Transmembrane</keyword>
<proteinExistence type="predicted"/>
<dbReference type="KEGG" id="atw:C0099_02895"/>
<dbReference type="GO" id="GO:0016279">
    <property type="term" value="F:protein-lysine N-methyltransferase activity"/>
    <property type="evidence" value="ECO:0007669"/>
    <property type="project" value="InterPro"/>
</dbReference>
<sequence length="246" mass="26514">MRALAVQAAAWAGVFAVAQIVALPGAIAIVGAQAALAAALAWRMHRERWWIVLHALFSPLGALALGSGVDPRWWLAALVATMLLYWGTPGTRVPLYLSGRAAVDAVDGLLRSRGARSLLDIGCGIGSVLAPLARRHPQVRITGIEAAPLPWLIGWLRTRTAGNARVLRGDFFAAHWRDHDLVYAFLSPHPMAAVWDKARREMRPGSLLVSKDFAVPQAKPTDTVTLADGARLYLYEPAGPAPTRTD</sequence>
<keyword evidence="7" id="KW-1185">Reference proteome</keyword>
<dbReference type="Pfam" id="PF13649">
    <property type="entry name" value="Methyltransf_25"/>
    <property type="match status" value="1"/>
</dbReference>
<evidence type="ECO:0000259" key="5">
    <source>
        <dbReference type="Pfam" id="PF13649"/>
    </source>
</evidence>
<dbReference type="OrthoDB" id="5611641at2"/>
<dbReference type="SUPFAM" id="SSF53335">
    <property type="entry name" value="S-adenosyl-L-methionine-dependent methyltransferases"/>
    <property type="match status" value="1"/>
</dbReference>
<dbReference type="InterPro" id="IPR026170">
    <property type="entry name" value="FAM173A/B"/>
</dbReference>
<dbReference type="AlphaFoldDB" id="A0A2I6SAN3"/>
<dbReference type="PANTHER" id="PTHR13610:SF9">
    <property type="entry name" value="FI06469P"/>
    <property type="match status" value="1"/>
</dbReference>
<protein>
    <submittedName>
        <fullName evidence="6">Methyltransferase type 12</fullName>
    </submittedName>
</protein>
<evidence type="ECO:0000256" key="3">
    <source>
        <dbReference type="ARBA" id="ARBA00022691"/>
    </source>
</evidence>
<dbReference type="Proteomes" id="UP000242205">
    <property type="component" value="Chromosome"/>
</dbReference>
<dbReference type="InterPro" id="IPR029063">
    <property type="entry name" value="SAM-dependent_MTases_sf"/>
</dbReference>
<dbReference type="CDD" id="cd02440">
    <property type="entry name" value="AdoMet_MTases"/>
    <property type="match status" value="1"/>
</dbReference>
<dbReference type="Gene3D" id="3.40.50.150">
    <property type="entry name" value="Vaccinia Virus protein VP39"/>
    <property type="match status" value="1"/>
</dbReference>